<evidence type="ECO:0000256" key="5">
    <source>
        <dbReference type="ARBA" id="ARBA00022490"/>
    </source>
</evidence>
<dbReference type="GO" id="GO:0005524">
    <property type="term" value="F:ATP binding"/>
    <property type="evidence" value="ECO:0007669"/>
    <property type="project" value="UniProtKB-KW"/>
</dbReference>
<evidence type="ECO:0000313" key="22">
    <source>
        <dbReference type="Proteomes" id="UP000291020"/>
    </source>
</evidence>
<dbReference type="Pfam" id="PF17776">
    <property type="entry name" value="NLRC4_HD2"/>
    <property type="match status" value="1"/>
</dbReference>
<dbReference type="GO" id="GO:0012505">
    <property type="term" value="C:endomembrane system"/>
    <property type="evidence" value="ECO:0007669"/>
    <property type="project" value="UniProtKB-SubCell"/>
</dbReference>
<dbReference type="InterPro" id="IPR007111">
    <property type="entry name" value="NACHT_NTPase"/>
</dbReference>
<organism evidence="21 22">
    <name type="scientific">Gopherus agassizii</name>
    <name type="common">Agassiz's desert tortoise</name>
    <dbReference type="NCBI Taxonomy" id="38772"/>
    <lineage>
        <taxon>Eukaryota</taxon>
        <taxon>Metazoa</taxon>
        <taxon>Chordata</taxon>
        <taxon>Craniata</taxon>
        <taxon>Vertebrata</taxon>
        <taxon>Euteleostomi</taxon>
        <taxon>Archelosauria</taxon>
        <taxon>Testudinata</taxon>
        <taxon>Testudines</taxon>
        <taxon>Cryptodira</taxon>
        <taxon>Durocryptodira</taxon>
        <taxon>Testudinoidea</taxon>
        <taxon>Testudinidae</taxon>
        <taxon>Gopherus</taxon>
    </lineage>
</organism>
<dbReference type="GO" id="GO:0006954">
    <property type="term" value="P:inflammatory response"/>
    <property type="evidence" value="ECO:0007669"/>
    <property type="project" value="UniProtKB-KW"/>
</dbReference>
<dbReference type="GO" id="GO:0061702">
    <property type="term" value="C:canonical inflammasome complex"/>
    <property type="evidence" value="ECO:0007669"/>
    <property type="project" value="UniProtKB-SubCell"/>
</dbReference>
<dbReference type="Proteomes" id="UP000291020">
    <property type="component" value="Unassembled WGS sequence"/>
</dbReference>
<reference evidence="21" key="3">
    <citation type="submission" date="2025-09" db="UniProtKB">
        <authorList>
            <consortium name="Ensembl"/>
        </authorList>
    </citation>
    <scope>IDENTIFICATION</scope>
</reference>
<keyword evidence="16" id="KW-0804">Transcription</keyword>
<keyword evidence="18" id="KW-1271">Inflammasome</keyword>
<evidence type="ECO:0000256" key="15">
    <source>
        <dbReference type="ARBA" id="ARBA00023034"/>
    </source>
</evidence>
<evidence type="ECO:0000256" key="2">
    <source>
        <dbReference type="ARBA" id="ARBA00004240"/>
    </source>
</evidence>
<dbReference type="Gene3D" id="3.40.50.300">
    <property type="entry name" value="P-loop containing nucleotide triphosphate hydrolases"/>
    <property type="match status" value="1"/>
</dbReference>
<protein>
    <recommendedName>
        <fullName evidence="23">NACHT domain-containing protein</fullName>
    </recommendedName>
</protein>
<dbReference type="PANTHER" id="PTHR45690">
    <property type="entry name" value="NACHT, LRR AND PYD DOMAINS-CONTAINING PROTEIN 12"/>
    <property type="match status" value="1"/>
</dbReference>
<reference evidence="22" key="1">
    <citation type="journal article" date="2017" name="PLoS ONE">
        <title>The Agassiz's desert tortoise genome provides a resource for the conservation of a threatened species.</title>
        <authorList>
            <person name="Tollis M."/>
            <person name="DeNardo D.F."/>
            <person name="Cornelius J.A."/>
            <person name="Dolby G.A."/>
            <person name="Edwards T."/>
            <person name="Henen B.T."/>
            <person name="Karl A.E."/>
            <person name="Murphy R.W."/>
            <person name="Kusumi K."/>
        </authorList>
    </citation>
    <scope>NUCLEOTIDE SEQUENCE [LARGE SCALE GENOMIC DNA]</scope>
</reference>
<evidence type="ECO:0000259" key="20">
    <source>
        <dbReference type="PROSITE" id="PS50837"/>
    </source>
</evidence>
<dbReference type="SMART" id="SM00368">
    <property type="entry name" value="LRR_RI"/>
    <property type="match status" value="1"/>
</dbReference>
<dbReference type="SMART" id="SM01289">
    <property type="entry name" value="PYRIN"/>
    <property type="match status" value="1"/>
</dbReference>
<dbReference type="GO" id="GO:0005634">
    <property type="term" value="C:nucleus"/>
    <property type="evidence" value="ECO:0007669"/>
    <property type="project" value="UniProtKB-SubCell"/>
</dbReference>
<dbReference type="InterPro" id="IPR032675">
    <property type="entry name" value="LRR_dom_sf"/>
</dbReference>
<feature type="domain" description="Pyrin" evidence="19">
    <location>
        <begin position="1"/>
        <end position="91"/>
    </location>
</feature>
<keyword evidence="8" id="KW-0677">Repeat</keyword>
<feature type="domain" description="NACHT" evidence="20">
    <location>
        <begin position="158"/>
        <end position="356"/>
    </location>
</feature>
<dbReference type="PROSITE" id="PS50824">
    <property type="entry name" value="DAPIN"/>
    <property type="match status" value="1"/>
</dbReference>
<keyword evidence="17" id="KW-0395">Inflammatory response</keyword>
<dbReference type="CDD" id="cd08321">
    <property type="entry name" value="Pyrin_ASC-like"/>
    <property type="match status" value="1"/>
</dbReference>
<dbReference type="STRING" id="38772.ENSGAGP00000001866"/>
<name>A0A452GJK2_9SAUR</name>
<comment type="subcellular location">
    <subcellularLocation>
        <location evidence="2">Endoplasmic reticulum</location>
    </subcellularLocation>
    <subcellularLocation>
        <location evidence="3">Golgi apparatus</location>
    </subcellularLocation>
    <subcellularLocation>
        <location evidence="1">Inflammasome</location>
    </subcellularLocation>
    <subcellularLocation>
        <location evidence="4">Secreted</location>
    </subcellularLocation>
</comment>
<dbReference type="InterPro" id="IPR041075">
    <property type="entry name" value="NOD1/2_WH"/>
</dbReference>
<keyword evidence="6" id="KW-0964">Secreted</keyword>
<dbReference type="InterPro" id="IPR041267">
    <property type="entry name" value="NLRP_HD2"/>
</dbReference>
<dbReference type="AlphaFoldDB" id="A0A452GJK2"/>
<dbReference type="Gene3D" id="3.80.10.10">
    <property type="entry name" value="Ribonuclease Inhibitor"/>
    <property type="match status" value="1"/>
</dbReference>
<evidence type="ECO:0000256" key="9">
    <source>
        <dbReference type="ARBA" id="ARBA00022741"/>
    </source>
</evidence>
<keyword evidence="7" id="KW-0597">Phosphoprotein</keyword>
<dbReference type="Gene3D" id="1.10.533.10">
    <property type="entry name" value="Death Domain, Fas"/>
    <property type="match status" value="1"/>
</dbReference>
<dbReference type="InterPro" id="IPR011029">
    <property type="entry name" value="DEATH-like_dom_sf"/>
</dbReference>
<evidence type="ECO:0000259" key="19">
    <source>
        <dbReference type="PROSITE" id="PS50824"/>
    </source>
</evidence>
<evidence type="ECO:0000256" key="1">
    <source>
        <dbReference type="ARBA" id="ARBA00004110"/>
    </source>
</evidence>
<keyword evidence="13" id="KW-0832">Ubl conjugation</keyword>
<proteinExistence type="predicted"/>
<evidence type="ECO:0000313" key="21">
    <source>
        <dbReference type="Ensembl" id="ENSGAGP00000001866.1"/>
    </source>
</evidence>
<evidence type="ECO:0000256" key="7">
    <source>
        <dbReference type="ARBA" id="ARBA00022553"/>
    </source>
</evidence>
<dbReference type="InterPro" id="IPR004020">
    <property type="entry name" value="DAPIN"/>
</dbReference>
<evidence type="ECO:0008006" key="23">
    <source>
        <dbReference type="Google" id="ProtNLM"/>
    </source>
</evidence>
<dbReference type="Ensembl" id="ENSGAGT00000002123.1">
    <property type="protein sequence ID" value="ENSGAGP00000001866.1"/>
    <property type="gene ID" value="ENSGAGG00000001488.1"/>
</dbReference>
<dbReference type="Pfam" id="PF17779">
    <property type="entry name" value="WHD_NOD2"/>
    <property type="match status" value="1"/>
</dbReference>
<dbReference type="PROSITE" id="PS50837">
    <property type="entry name" value="NACHT"/>
    <property type="match status" value="1"/>
</dbReference>
<evidence type="ECO:0000256" key="6">
    <source>
        <dbReference type="ARBA" id="ARBA00022525"/>
    </source>
</evidence>
<evidence type="ECO:0000256" key="12">
    <source>
        <dbReference type="ARBA" id="ARBA00022840"/>
    </source>
</evidence>
<evidence type="ECO:0000256" key="16">
    <source>
        <dbReference type="ARBA" id="ARBA00023163"/>
    </source>
</evidence>
<sequence>MAGRISDLLVHALNNLTQGDFKRFKDKLSYSALKGRGNIPRDCLDNANRIDTKNLLMKFYGGEAAVDVTIDVFTQINLRDSAAKLREGKEKGKKSIVTLKPGSLLLEYAKSNCCNTRSQSLEYSFTNLRIMAPKTKPAWSVVTMDTLFTCDKQGQTPQIVVLLGAAGIGKTMTTRKIMCDWAAGELYKKKFDYVFYINCRETNLTEQGSVVDMILKNWPNTNAPVNEILMKPEKLLFIIDGFDELRFSFDQTENLCSDPWEKKPMEIILSSLFRKLILPQSYLLITSRPTALEKLLQCLECSRYAEILGFSEADRKEYFHKFFGNKKQARQALQFVKENDILFTMCFIPIMCWIICTVVKQQLEKGEDLAQTSKSVTGVYMLYISSLVKPLSSNLKQHMQANLRGLCSLAAYGIWKRKILFEEAELKKFGLNQADSFPLSSNKNIFQKDIDCVNAYSFIHLSFQEFFAALFYVLEEDEETMEDSETPKKDMKTLLENYGNSRNYLMLTVRFLFGLLNEEIMQIMEEKFSCKISSKIKPDLLKWVQTNQQKYLPLSNVYQETCRIYNLEEFHCMFEMYEENFVKSALDHVVALTLDSNKLTQMDQMAFSFCVKNCHRLESLCISYCTFAFGDHGEDVLPRRQKWLYQSTTFPFCLSVSCRLVNCSLTAACCRDLSSVLNTKTTLTELDLSDKVLGNSGIKLLCEGLKHPNCKVQKLR</sequence>
<evidence type="ECO:0000256" key="17">
    <source>
        <dbReference type="ARBA" id="ARBA00023198"/>
    </source>
</evidence>
<dbReference type="SUPFAM" id="SSF52047">
    <property type="entry name" value="RNI-like"/>
    <property type="match status" value="1"/>
</dbReference>
<dbReference type="InterPro" id="IPR027417">
    <property type="entry name" value="P-loop_NTPase"/>
</dbReference>
<dbReference type="SUPFAM" id="SSF47986">
    <property type="entry name" value="DEATH domain"/>
    <property type="match status" value="1"/>
</dbReference>
<dbReference type="PANTHER" id="PTHR45690:SF19">
    <property type="entry name" value="NACHT, LRR AND PYD DOMAINS-CONTAINING PROTEIN 3"/>
    <property type="match status" value="1"/>
</dbReference>
<accession>A0A452GJK2</accession>
<evidence type="ECO:0000256" key="10">
    <source>
        <dbReference type="ARBA" id="ARBA00022801"/>
    </source>
</evidence>
<evidence type="ECO:0000256" key="8">
    <source>
        <dbReference type="ARBA" id="ARBA00022737"/>
    </source>
</evidence>
<keyword evidence="10" id="KW-0378">Hydrolase</keyword>
<evidence type="ECO:0000256" key="4">
    <source>
        <dbReference type="ARBA" id="ARBA00004613"/>
    </source>
</evidence>
<evidence type="ECO:0000256" key="11">
    <source>
        <dbReference type="ARBA" id="ARBA00022824"/>
    </source>
</evidence>
<evidence type="ECO:0000256" key="3">
    <source>
        <dbReference type="ARBA" id="ARBA00004555"/>
    </source>
</evidence>
<keyword evidence="5" id="KW-0963">Cytoplasm</keyword>
<dbReference type="InterPro" id="IPR050637">
    <property type="entry name" value="NLRP_innate_immun_reg"/>
</dbReference>
<keyword evidence="22" id="KW-1185">Reference proteome</keyword>
<dbReference type="SUPFAM" id="SSF52540">
    <property type="entry name" value="P-loop containing nucleoside triphosphate hydrolases"/>
    <property type="match status" value="1"/>
</dbReference>
<keyword evidence="12" id="KW-0067">ATP-binding</keyword>
<keyword evidence="9" id="KW-0547">Nucleotide-binding</keyword>
<evidence type="ECO:0000256" key="13">
    <source>
        <dbReference type="ARBA" id="ARBA00022843"/>
    </source>
</evidence>
<dbReference type="Pfam" id="PF02758">
    <property type="entry name" value="PYRIN"/>
    <property type="match status" value="1"/>
</dbReference>
<evidence type="ECO:0000256" key="18">
    <source>
        <dbReference type="ARBA" id="ARBA00023233"/>
    </source>
</evidence>
<keyword evidence="11" id="KW-0256">Endoplasmic reticulum</keyword>
<dbReference type="GO" id="GO:0045087">
    <property type="term" value="P:innate immune response"/>
    <property type="evidence" value="ECO:0007669"/>
    <property type="project" value="UniProtKB-KW"/>
</dbReference>
<dbReference type="Pfam" id="PF05729">
    <property type="entry name" value="NACHT"/>
    <property type="match status" value="1"/>
</dbReference>
<keyword evidence="14" id="KW-0805">Transcription regulation</keyword>
<keyword evidence="15" id="KW-0333">Golgi apparatus</keyword>
<reference evidence="21" key="2">
    <citation type="submission" date="2025-08" db="UniProtKB">
        <authorList>
            <consortium name="Ensembl"/>
        </authorList>
    </citation>
    <scope>IDENTIFICATION</scope>
</reference>
<evidence type="ECO:0000256" key="14">
    <source>
        <dbReference type="ARBA" id="ARBA00023015"/>
    </source>
</evidence>